<organism evidence="2 3">
    <name type="scientific">Candidatus Muproteobacteria bacterium RBG_16_65_31</name>
    <dbReference type="NCBI Taxonomy" id="1817759"/>
    <lineage>
        <taxon>Bacteria</taxon>
        <taxon>Pseudomonadati</taxon>
        <taxon>Pseudomonadota</taxon>
        <taxon>Candidatus Muproteobacteria</taxon>
    </lineage>
</organism>
<dbReference type="Proteomes" id="UP000179344">
    <property type="component" value="Unassembled WGS sequence"/>
</dbReference>
<dbReference type="InterPro" id="IPR010980">
    <property type="entry name" value="Cyt_c/b562"/>
</dbReference>
<accession>A0A1F6THY6</accession>
<sequence length="177" mass="19375">MFGGKYTASGAVWLAVIGLVAASGPAPSTAAEKREPKPITAKLTPKLHQLLTDEMRATREAMARILDGLGNGDNVLVARMAEQIYDSFVMWQGLTDKDRKDLEKAVPPEFLDLDHEFHVTAMKLSIASVNRDRDLQYFYFGKLVAACATCHSQYVSDKFPAFTQRQPPGAPAGGHSH</sequence>
<evidence type="ECO:0000313" key="3">
    <source>
        <dbReference type="Proteomes" id="UP000179344"/>
    </source>
</evidence>
<evidence type="ECO:0008006" key="4">
    <source>
        <dbReference type="Google" id="ProtNLM"/>
    </source>
</evidence>
<protein>
    <recommendedName>
        <fullName evidence="4">Cytochrome c domain-containing protein</fullName>
    </recommendedName>
</protein>
<evidence type="ECO:0000313" key="2">
    <source>
        <dbReference type="EMBL" id="OGI44686.1"/>
    </source>
</evidence>
<comment type="caution">
    <text evidence="2">The sequence shown here is derived from an EMBL/GenBank/DDBJ whole genome shotgun (WGS) entry which is preliminary data.</text>
</comment>
<reference evidence="2 3" key="1">
    <citation type="journal article" date="2016" name="Nat. Commun.">
        <title>Thousands of microbial genomes shed light on interconnected biogeochemical processes in an aquifer system.</title>
        <authorList>
            <person name="Anantharaman K."/>
            <person name="Brown C.T."/>
            <person name="Hug L.A."/>
            <person name="Sharon I."/>
            <person name="Castelle C.J."/>
            <person name="Probst A.J."/>
            <person name="Thomas B.C."/>
            <person name="Singh A."/>
            <person name="Wilkins M.J."/>
            <person name="Karaoz U."/>
            <person name="Brodie E.L."/>
            <person name="Williams K.H."/>
            <person name="Hubbard S.S."/>
            <person name="Banfield J.F."/>
        </authorList>
    </citation>
    <scope>NUCLEOTIDE SEQUENCE [LARGE SCALE GENOMIC DNA]</scope>
</reference>
<dbReference type="GO" id="GO:0020037">
    <property type="term" value="F:heme binding"/>
    <property type="evidence" value="ECO:0007669"/>
    <property type="project" value="InterPro"/>
</dbReference>
<evidence type="ECO:0000256" key="1">
    <source>
        <dbReference type="SAM" id="SignalP"/>
    </source>
</evidence>
<dbReference type="GO" id="GO:0009055">
    <property type="term" value="F:electron transfer activity"/>
    <property type="evidence" value="ECO:0007669"/>
    <property type="project" value="InterPro"/>
</dbReference>
<feature type="chain" id="PRO_5009225520" description="Cytochrome c domain-containing protein" evidence="1">
    <location>
        <begin position="31"/>
        <end position="177"/>
    </location>
</feature>
<proteinExistence type="predicted"/>
<dbReference type="EMBL" id="MFST01000038">
    <property type="protein sequence ID" value="OGI44686.1"/>
    <property type="molecule type" value="Genomic_DNA"/>
</dbReference>
<name>A0A1F6THY6_9PROT</name>
<keyword evidence="1" id="KW-0732">Signal</keyword>
<dbReference type="GO" id="GO:0022900">
    <property type="term" value="P:electron transport chain"/>
    <property type="evidence" value="ECO:0007669"/>
    <property type="project" value="InterPro"/>
</dbReference>
<dbReference type="GO" id="GO:0005506">
    <property type="term" value="F:iron ion binding"/>
    <property type="evidence" value="ECO:0007669"/>
    <property type="project" value="InterPro"/>
</dbReference>
<dbReference type="AlphaFoldDB" id="A0A1F6THY6"/>
<feature type="signal peptide" evidence="1">
    <location>
        <begin position="1"/>
        <end position="30"/>
    </location>
</feature>
<dbReference type="SUPFAM" id="SSF47175">
    <property type="entry name" value="Cytochromes"/>
    <property type="match status" value="1"/>
</dbReference>
<gene>
    <name evidence="2" type="ORF">A2V92_05035</name>
</gene>